<proteinExistence type="predicted"/>
<dbReference type="Proteomes" id="UP000325313">
    <property type="component" value="Unassembled WGS sequence"/>
</dbReference>
<organism evidence="1 2">
    <name type="scientific">Puccinia graminis f. sp. tritici</name>
    <dbReference type="NCBI Taxonomy" id="56615"/>
    <lineage>
        <taxon>Eukaryota</taxon>
        <taxon>Fungi</taxon>
        <taxon>Dikarya</taxon>
        <taxon>Basidiomycota</taxon>
        <taxon>Pucciniomycotina</taxon>
        <taxon>Pucciniomycetes</taxon>
        <taxon>Pucciniales</taxon>
        <taxon>Pucciniaceae</taxon>
        <taxon>Puccinia</taxon>
    </lineage>
</organism>
<comment type="caution">
    <text evidence="1">The sequence shown here is derived from an EMBL/GenBank/DDBJ whole genome shotgun (WGS) entry which is preliminary data.</text>
</comment>
<gene>
    <name evidence="1" type="ORF">PGTUg99_001099</name>
</gene>
<dbReference type="EMBL" id="VDEP01000243">
    <property type="protein sequence ID" value="KAA1120472.1"/>
    <property type="molecule type" value="Genomic_DNA"/>
</dbReference>
<name>A0A5B0R4T5_PUCGR</name>
<sequence length="156" mass="17125">MTRLKVGSTRAARWAVPTPSAIPPPRVLALESQILSDQARGQPAKSPEAHLYIGPRGQPNLQTGSGRAVNFLNATRPDPPGNVQALGPARPIIILTHNGHPKIMNFGFFKCMSLGGKKLANPLVWFFNSIKNLKRYKQKLKMLTSFLAILLMNNYG</sequence>
<evidence type="ECO:0000313" key="2">
    <source>
        <dbReference type="Proteomes" id="UP000325313"/>
    </source>
</evidence>
<accession>A0A5B0R4T5</accession>
<reference evidence="1 2" key="1">
    <citation type="submission" date="2019-05" db="EMBL/GenBank/DDBJ databases">
        <title>Emergence of the Ug99 lineage of the wheat stem rust pathogen through somatic hybridization.</title>
        <authorList>
            <person name="Li F."/>
            <person name="Upadhyaya N.M."/>
            <person name="Sperschneider J."/>
            <person name="Matny O."/>
            <person name="Nguyen-Phuc H."/>
            <person name="Mago R."/>
            <person name="Raley C."/>
            <person name="Miller M.E."/>
            <person name="Silverstein K.A.T."/>
            <person name="Henningsen E."/>
            <person name="Hirsch C.D."/>
            <person name="Visser B."/>
            <person name="Pretorius Z.A."/>
            <person name="Steffenson B.J."/>
            <person name="Schwessinger B."/>
            <person name="Dodds P.N."/>
            <person name="Figueroa M."/>
        </authorList>
    </citation>
    <scope>NUCLEOTIDE SEQUENCE [LARGE SCALE GENOMIC DNA]</scope>
    <source>
        <strain evidence="1 2">Ug99</strain>
    </source>
</reference>
<evidence type="ECO:0000313" key="1">
    <source>
        <dbReference type="EMBL" id="KAA1120472.1"/>
    </source>
</evidence>
<protein>
    <submittedName>
        <fullName evidence="1">Uncharacterized protein</fullName>
    </submittedName>
</protein>
<dbReference type="AlphaFoldDB" id="A0A5B0R4T5"/>